<dbReference type="EC" id="3.6.4.13" evidence="2"/>
<dbReference type="InterPro" id="IPR014001">
    <property type="entry name" value="Helicase_ATP-bd"/>
</dbReference>
<keyword evidence="8" id="KW-0175">Coiled coil</keyword>
<keyword evidence="14" id="KW-1185">Reference proteome</keyword>
<evidence type="ECO:0000256" key="2">
    <source>
        <dbReference type="ARBA" id="ARBA00012552"/>
    </source>
</evidence>
<dbReference type="Gene3D" id="1.20.120.1080">
    <property type="match status" value="1"/>
</dbReference>
<keyword evidence="3" id="KW-0547">Nucleotide-binding</keyword>
<dbReference type="EMBL" id="QKKF02012883">
    <property type="protein sequence ID" value="RZF43192.1"/>
    <property type="molecule type" value="Genomic_DNA"/>
</dbReference>
<gene>
    <name evidence="13" type="ORF">LSTR_LSTR013872</name>
</gene>
<dbReference type="InterPro" id="IPR027417">
    <property type="entry name" value="P-loop_NTPase"/>
</dbReference>
<dbReference type="GO" id="GO:0043138">
    <property type="term" value="F:3'-5' DNA helicase activity"/>
    <property type="evidence" value="ECO:0007669"/>
    <property type="project" value="TreeGrafter"/>
</dbReference>
<feature type="compositionally biased region" description="Basic and acidic residues" evidence="9">
    <location>
        <begin position="942"/>
        <end position="952"/>
    </location>
</feature>
<dbReference type="InterPro" id="IPR002464">
    <property type="entry name" value="DNA/RNA_helicase_DEAH_CS"/>
</dbReference>
<feature type="domain" description="DRBM" evidence="10">
    <location>
        <begin position="1227"/>
        <end position="1292"/>
    </location>
</feature>
<dbReference type="SUPFAM" id="SSF54768">
    <property type="entry name" value="dsRNA-binding domain-like"/>
    <property type="match status" value="5"/>
</dbReference>
<feature type="region of interest" description="Disordered" evidence="9">
    <location>
        <begin position="903"/>
        <end position="973"/>
    </location>
</feature>
<keyword evidence="6" id="KW-0067">ATP-binding</keyword>
<dbReference type="PROSITE" id="PS50137">
    <property type="entry name" value="DS_RBD"/>
    <property type="match status" value="2"/>
</dbReference>
<dbReference type="GO" id="GO:0003723">
    <property type="term" value="F:RNA binding"/>
    <property type="evidence" value="ECO:0007669"/>
    <property type="project" value="UniProtKB-UniRule"/>
</dbReference>
<dbReference type="SMART" id="SM00358">
    <property type="entry name" value="DSRM"/>
    <property type="match status" value="6"/>
</dbReference>
<evidence type="ECO:0000256" key="5">
    <source>
        <dbReference type="ARBA" id="ARBA00022806"/>
    </source>
</evidence>
<organism evidence="13 14">
    <name type="scientific">Laodelphax striatellus</name>
    <name type="common">Small brown planthopper</name>
    <name type="synonym">Delphax striatella</name>
    <dbReference type="NCBI Taxonomy" id="195883"/>
    <lineage>
        <taxon>Eukaryota</taxon>
        <taxon>Metazoa</taxon>
        <taxon>Ecdysozoa</taxon>
        <taxon>Arthropoda</taxon>
        <taxon>Hexapoda</taxon>
        <taxon>Insecta</taxon>
        <taxon>Pterygota</taxon>
        <taxon>Neoptera</taxon>
        <taxon>Paraneoptera</taxon>
        <taxon>Hemiptera</taxon>
        <taxon>Auchenorrhyncha</taxon>
        <taxon>Fulgoroidea</taxon>
        <taxon>Delphacidae</taxon>
        <taxon>Criomorphinae</taxon>
        <taxon>Laodelphax</taxon>
    </lineage>
</organism>
<dbReference type="Pfam" id="PF00270">
    <property type="entry name" value="DEAD"/>
    <property type="match status" value="1"/>
</dbReference>
<evidence type="ECO:0000313" key="14">
    <source>
        <dbReference type="Proteomes" id="UP000291343"/>
    </source>
</evidence>
<feature type="compositionally biased region" description="Polar residues" evidence="9">
    <location>
        <begin position="371"/>
        <end position="401"/>
    </location>
</feature>
<feature type="region of interest" description="Disordered" evidence="9">
    <location>
        <begin position="166"/>
        <end position="194"/>
    </location>
</feature>
<dbReference type="PROSITE" id="PS51194">
    <property type="entry name" value="HELICASE_CTER"/>
    <property type="match status" value="1"/>
</dbReference>
<evidence type="ECO:0000256" key="8">
    <source>
        <dbReference type="SAM" id="Coils"/>
    </source>
</evidence>
<dbReference type="GO" id="GO:1990904">
    <property type="term" value="C:ribonucleoprotein complex"/>
    <property type="evidence" value="ECO:0007669"/>
    <property type="project" value="TreeGrafter"/>
</dbReference>
<comment type="caution">
    <text evidence="13">The sequence shown here is derived from an EMBL/GenBank/DDBJ whole genome shotgun (WGS) entry which is preliminary data.</text>
</comment>
<dbReference type="InterPro" id="IPR007502">
    <property type="entry name" value="Helicase-assoc_dom"/>
</dbReference>
<dbReference type="SMART" id="SM00487">
    <property type="entry name" value="DEXDc"/>
    <property type="match status" value="1"/>
</dbReference>
<dbReference type="InterPro" id="IPR048333">
    <property type="entry name" value="HA2_WH"/>
</dbReference>
<dbReference type="GO" id="GO:0050684">
    <property type="term" value="P:regulation of mRNA processing"/>
    <property type="evidence" value="ECO:0007669"/>
    <property type="project" value="TreeGrafter"/>
</dbReference>
<proteinExistence type="inferred from homology"/>
<evidence type="ECO:0000256" key="4">
    <source>
        <dbReference type="ARBA" id="ARBA00022801"/>
    </source>
</evidence>
<dbReference type="PANTHER" id="PTHR18934">
    <property type="entry name" value="ATP-DEPENDENT RNA HELICASE"/>
    <property type="match status" value="1"/>
</dbReference>
<feature type="compositionally biased region" description="Low complexity" evidence="9">
    <location>
        <begin position="959"/>
        <end position="973"/>
    </location>
</feature>
<dbReference type="PROSITE" id="PS51192">
    <property type="entry name" value="HELICASE_ATP_BIND_1"/>
    <property type="match status" value="1"/>
</dbReference>
<dbReference type="Proteomes" id="UP000291343">
    <property type="component" value="Unassembled WGS sequence"/>
</dbReference>
<evidence type="ECO:0000256" key="9">
    <source>
        <dbReference type="SAM" id="MobiDB-lite"/>
    </source>
</evidence>
<dbReference type="InterPro" id="IPR001650">
    <property type="entry name" value="Helicase_C-like"/>
</dbReference>
<feature type="region of interest" description="Disordered" evidence="9">
    <location>
        <begin position="330"/>
        <end position="411"/>
    </location>
</feature>
<dbReference type="InterPro" id="IPR014720">
    <property type="entry name" value="dsRBD_dom"/>
</dbReference>
<dbReference type="GO" id="GO:0045944">
    <property type="term" value="P:positive regulation of transcription by RNA polymerase II"/>
    <property type="evidence" value="ECO:0007669"/>
    <property type="project" value="TreeGrafter"/>
</dbReference>
<accession>A0A482XC04</accession>
<keyword evidence="5" id="KW-0347">Helicase</keyword>
<dbReference type="STRING" id="195883.A0A482XC04"/>
<feature type="coiled-coil region" evidence="8">
    <location>
        <begin position="197"/>
        <end position="227"/>
    </location>
</feature>
<dbReference type="OrthoDB" id="5600252at2759"/>
<protein>
    <recommendedName>
        <fullName evidence="2">RNA helicase</fullName>
        <ecNumber evidence="2">3.6.4.13</ecNumber>
    </recommendedName>
</protein>
<evidence type="ECO:0000259" key="12">
    <source>
        <dbReference type="PROSITE" id="PS51194"/>
    </source>
</evidence>
<dbReference type="Pfam" id="PF04408">
    <property type="entry name" value="WHD_HA2"/>
    <property type="match status" value="1"/>
</dbReference>
<feature type="domain" description="Helicase ATP-binding" evidence="11">
    <location>
        <begin position="2072"/>
        <end position="2240"/>
    </location>
</feature>
<evidence type="ECO:0000256" key="7">
    <source>
        <dbReference type="PROSITE-ProRule" id="PRU00266"/>
    </source>
</evidence>
<name>A0A482XC04_LAOST</name>
<dbReference type="PANTHER" id="PTHR18934:SF119">
    <property type="entry name" value="ATP-DEPENDENT RNA HELICASE A"/>
    <property type="match status" value="1"/>
</dbReference>
<dbReference type="GO" id="GO:0016887">
    <property type="term" value="F:ATP hydrolysis activity"/>
    <property type="evidence" value="ECO:0007669"/>
    <property type="project" value="TreeGrafter"/>
</dbReference>
<dbReference type="GO" id="GO:0003724">
    <property type="term" value="F:RNA helicase activity"/>
    <property type="evidence" value="ECO:0007669"/>
    <property type="project" value="UniProtKB-EC"/>
</dbReference>
<dbReference type="InParanoid" id="A0A482XC04"/>
<feature type="domain" description="DRBM" evidence="10">
    <location>
        <begin position="1699"/>
        <end position="1763"/>
    </location>
</feature>
<dbReference type="GO" id="GO:0005524">
    <property type="term" value="F:ATP binding"/>
    <property type="evidence" value="ECO:0007669"/>
    <property type="project" value="UniProtKB-KW"/>
</dbReference>
<evidence type="ECO:0000259" key="10">
    <source>
        <dbReference type="PROSITE" id="PS50137"/>
    </source>
</evidence>
<dbReference type="Gene3D" id="3.30.160.20">
    <property type="match status" value="5"/>
</dbReference>
<feature type="compositionally biased region" description="Basic and acidic residues" evidence="9">
    <location>
        <begin position="358"/>
        <end position="370"/>
    </location>
</feature>
<keyword evidence="4" id="KW-0378">Hydrolase</keyword>
<dbReference type="InterPro" id="IPR011545">
    <property type="entry name" value="DEAD/DEAH_box_helicase_dom"/>
</dbReference>
<dbReference type="PROSITE" id="PS00690">
    <property type="entry name" value="DEAH_ATP_HELICASE"/>
    <property type="match status" value="1"/>
</dbReference>
<dbReference type="SMART" id="SM00847">
    <property type="entry name" value="HA2"/>
    <property type="match status" value="1"/>
</dbReference>
<reference evidence="13 14" key="1">
    <citation type="journal article" date="2017" name="Gigascience">
        <title>Genome sequence of the small brown planthopper, Laodelphax striatellus.</title>
        <authorList>
            <person name="Zhu J."/>
            <person name="Jiang F."/>
            <person name="Wang X."/>
            <person name="Yang P."/>
            <person name="Bao Y."/>
            <person name="Zhao W."/>
            <person name="Wang W."/>
            <person name="Lu H."/>
            <person name="Wang Q."/>
            <person name="Cui N."/>
            <person name="Li J."/>
            <person name="Chen X."/>
            <person name="Luo L."/>
            <person name="Yu J."/>
            <person name="Kang L."/>
            <person name="Cui F."/>
        </authorList>
    </citation>
    <scope>NUCLEOTIDE SEQUENCE [LARGE SCALE GENOMIC DNA]</scope>
    <source>
        <strain evidence="13">Lst14</strain>
    </source>
</reference>
<sequence>MDASVELQAWCREQGLRIDIQKKKKLDDINYVCKVKLKSYEFSAVGESFKQIKAEGIACQKLLAMLEVEKQFQIPGSILRASNTGGKKAKSALQDFCSKRGLELEFERIKLGDPLHECIVSVDSFDFCGSASGPKNSVENLACKDFLRQLHNWKNIRILKYLESPSGEGPSGFTKAKSPSGGGSSGFSKDKSPSAFSKEAENAFAQNNESLNAIEKQEEKNDFSKAESFLTYWSEVNDVVTSYDFLSLQAVNQFLCLLSLESRKVGKILLSEATATTKDTASRLAAIKAVKYLLKGKLITPDQVGSIDLTVPDYDSDVLDNLQNLLSARTNNYNQSEPEPNVIVEPEKSGSNLGADESQNHNHREIESRDSTTTSQEPSQDVSNENRIDNTNIPDAQVHSNSESEDEDVVERAPTPISWEDILDEHTDSDRVILESQVDCRKSMGNLIGNTTLEKDHTEEIVSLKSPTLINSNSEHTQHNSVINVLESRVDNGKSMETHIENRTLEKDHEQNYNDGLVTLKSQILTNSEHIQNNNDINLLESRMDSNSKSKHEQHHDVVERAQTPISWEDIITDENEESDKVILASQDSPSPETDEKKEIVERSQTVTWQTSDVLMAQFKREVEKNRGKLDCRKRKVEEFLSDWCQLNNIALIFDYRFLETEKRQTIVCAFTLRSASIGNIFSTQTTAMKKYRAEKLAAMKAVTHLFQAELITYDEIKVNLDFSGTRQEFLDRPKNVKKNSSDASRKSMLNMSNRNFFDEIIHWNAKSKLQEWCTKNGLNLQIHDQLTADPSPWNVEVESFDYVATGLTRDSACQDFIDHLRQDYEFEILGYNNPLIGLQAWCVGHGLEMTFSRQNAELKHECKIKVDTLDFTGFGIGADKRTAESLACQDFIPHLEAANISEESNGKFESSTSESESSALPCSQEPLESIPCGNGDTDIGSMDKEDSHSEADSNAVLPNSSSQISQSVSPQNSTVSVAESEQLIIENNGGKFEVRTLGLWNFLCYWCEMNNISLTYDYHVINQDFLCVLYTLTLISPSTGLLFSTEAPGNSTQKAKLLAAKEAIIYLLEKEFVTSKDIEGLSLEASRNDKAIIKGVRTFLSEVKTHKKKSSLGVELIQKLEKSVDSSIIKKLESFVDPKHKFYQGNEKSQLLEWCSRNGLNMKLETRKSGNNTREFHVEVESFDYVGKGKGIKRGRRGCNLLYMACEDFIKHLEEDDKPDLSENPDPITALRKWCSERKLKMKPKLRIADPGKYESRVEVDTFDFCGTGIGTKRKSAGNLACRDFLNKLTEVGQIQDTIGETDVKVEAAPAPPEGPSFVPILDQGSNEDHETDVNQNPDQQVVTVESEKNQKYNENVVESRNLRPQPKFKFWARNDISSTDSEDSIVSQDEEDLTVKSDRIQKYTENAVQSRKGWGTPQGSSQDISCAGSEGSIVFQDEEVVTSSEVDIKAVESESFENSNREILVSEFKKVIEENRKKSGYQCGGVAITFLNMWCKRNNVDFTFDHRWQDPFWMCTMTLKYSTIGEFCSFKATSQSKKASAKLATKFTLQYLLAEKFIIPDENKGLNIDVSKNEMQLLESLHYFPSNLANQESLEVAMEPQEKSVTNVPFKKVRQDPRKDLEAWCLKNGLKVQFSDQLISKAIYQYNLSIKPYMHNGIGRGNEKKKARNMACEAFINRLPEIDKRLILKLIFESQKTPSSALHEWCSIRGLKPVFKIQKTAKKSRSEVKVESSDFDGTGNAVGKTTAQKMAAQDFLDRLKAAGKLQDMDNDINEVLDPPLSQQESHKEAVNDGDSDSDVEILNQQVYHNWRLNISQENDLSSEINNMLKRVDLPTQNSDLNFDNCIIPFGTANIRLQQFFDENFINANYIYSTDPNSMEGRHVASMKFYFRRIGRTFSASESASTETEAMEKCAGALVQQLYHANLIDIVAKKKRKPIPPIRTPIELNVPDSVIENIKQLCIEFEVDIPDPIPINSKTRKVLWSSNFTNHKESNATDYTLRIKYGGAKMNWNPWDVKDITRNQSFYNMKLTKISETLKSLQASKSQRYLFRQRLKERQNLPIFHSKNKILQLINDHPVTIVKGSTGSGKSTQVCQYILDNALEKNKGAYCNIIVIEPKRICASSLADRVAFERNEQLGQTVGYCVRFESTFPRSYGSILFCTPGSFIRRAESGLSGISHIIVDEIHERGVETDYILIILRRMLESESFASLKVILMSADVDVDLFSSYFGGCARITVNGKCFPVKDYFLEDCIELINFKFKDNEEETDMKLLNGKSKENLNSGILDSSAYSPDTLKTLAVIDEQIICPELIEAIILWMREKKIQGSILVFLPGWAEIKQLSIHLHKSENSANYCVLPLHSKIKGAEQKQVFLPVPVGKTKIILSTSLAESSVTIDDVICVIDSCRARISISQDNLSFKFVSEWASKVNLNQRLGRAGRLRPGYCFRLCTKARYEELPPDIEPQVFRVPLYNIVLSIKRLKLGNIREVLYSAVQPPPLRAIEDAERLLIELECLDNRKRLTPLGNTLARLPLDPRLGRMLLMSIIFDCPFQILKLAAYASTQEELLDNTTEEMEKIGNERYSDHIAVLHALSAGESLSHFQKLYETSALNLLDEVNRIEEQLYKILYRMGFDLTSSSGTEKETLDIITGLLCQAFYPNVCAITEKKSLKAKKVFLPSGKFGIHTQLSLIVDHNYKKEFKPPSPIFVFGEQTETTVNVCRNLTMVSPMHLLCFTNCKVVYEKGVVKIDDWLQLEMDPNAAAAVMCVRTMIEKALHEIVSDPSGVEMSNYNGLSAVVKQLCKTDFGQRTVDASSICSSSERLENESNS</sequence>
<comment type="similarity">
    <text evidence="1">Belongs to the DEAD box helicase family. DEAH subfamily.</text>
</comment>
<dbReference type="Pfam" id="PF00271">
    <property type="entry name" value="Helicase_C"/>
    <property type="match status" value="1"/>
</dbReference>
<evidence type="ECO:0000256" key="1">
    <source>
        <dbReference type="ARBA" id="ARBA00008792"/>
    </source>
</evidence>
<evidence type="ECO:0000259" key="11">
    <source>
        <dbReference type="PROSITE" id="PS51192"/>
    </source>
</evidence>
<dbReference type="SUPFAM" id="SSF52540">
    <property type="entry name" value="P-loop containing nucleoside triphosphate hydrolases"/>
    <property type="match status" value="1"/>
</dbReference>
<feature type="domain" description="Helicase C-terminal" evidence="12">
    <location>
        <begin position="2312"/>
        <end position="2482"/>
    </location>
</feature>
<dbReference type="GO" id="GO:0005730">
    <property type="term" value="C:nucleolus"/>
    <property type="evidence" value="ECO:0007669"/>
    <property type="project" value="TreeGrafter"/>
</dbReference>
<dbReference type="SMART" id="SM00490">
    <property type="entry name" value="HELICc"/>
    <property type="match status" value="1"/>
</dbReference>
<evidence type="ECO:0000313" key="13">
    <source>
        <dbReference type="EMBL" id="RZF43192.1"/>
    </source>
</evidence>
<dbReference type="CDD" id="cd18791">
    <property type="entry name" value="SF2_C_RHA"/>
    <property type="match status" value="1"/>
</dbReference>
<feature type="compositionally biased region" description="Low complexity" evidence="9">
    <location>
        <begin position="910"/>
        <end position="919"/>
    </location>
</feature>
<evidence type="ECO:0000256" key="3">
    <source>
        <dbReference type="ARBA" id="ARBA00022741"/>
    </source>
</evidence>
<dbReference type="Gene3D" id="3.40.50.300">
    <property type="entry name" value="P-loop containing nucleotide triphosphate hydrolases"/>
    <property type="match status" value="2"/>
</dbReference>
<dbReference type="SMR" id="A0A482XC04"/>
<feature type="region of interest" description="Disordered" evidence="9">
    <location>
        <begin position="1309"/>
        <end position="1339"/>
    </location>
</feature>
<evidence type="ECO:0000256" key="6">
    <source>
        <dbReference type="ARBA" id="ARBA00022840"/>
    </source>
</evidence>
<feature type="region of interest" description="Disordered" evidence="9">
    <location>
        <begin position="1410"/>
        <end position="1429"/>
    </location>
</feature>
<keyword evidence="7" id="KW-0694">RNA-binding</keyword>